<dbReference type="SUPFAM" id="SSF46894">
    <property type="entry name" value="C-terminal effector domain of the bipartite response regulators"/>
    <property type="match status" value="1"/>
</dbReference>
<dbReference type="CDD" id="cd06170">
    <property type="entry name" value="LuxR_C_like"/>
    <property type="match status" value="1"/>
</dbReference>
<dbReference type="PROSITE" id="PS50043">
    <property type="entry name" value="HTH_LUXR_2"/>
    <property type="match status" value="1"/>
</dbReference>
<evidence type="ECO:0000313" key="5">
    <source>
        <dbReference type="Proteomes" id="UP001500621"/>
    </source>
</evidence>
<evidence type="ECO:0000313" key="4">
    <source>
        <dbReference type="EMBL" id="GAA4668892.1"/>
    </source>
</evidence>
<dbReference type="InterPro" id="IPR000792">
    <property type="entry name" value="Tscrpt_reg_LuxR_C"/>
</dbReference>
<dbReference type="InterPro" id="IPR016032">
    <property type="entry name" value="Sig_transdc_resp-reg_C-effctor"/>
</dbReference>
<dbReference type="Gene3D" id="1.25.40.10">
    <property type="entry name" value="Tetratricopeptide repeat domain"/>
    <property type="match status" value="1"/>
</dbReference>
<dbReference type="PANTHER" id="PTHR43214">
    <property type="entry name" value="TWO-COMPONENT RESPONSE REGULATOR"/>
    <property type="match status" value="1"/>
</dbReference>
<dbReference type="Pfam" id="PF00196">
    <property type="entry name" value="GerE"/>
    <property type="match status" value="1"/>
</dbReference>
<dbReference type="InterPro" id="IPR027417">
    <property type="entry name" value="P-loop_NTPase"/>
</dbReference>
<dbReference type="PRINTS" id="PR00038">
    <property type="entry name" value="HTHLUXR"/>
</dbReference>
<keyword evidence="2" id="KW-0175">Coiled coil</keyword>
<reference evidence="5" key="1">
    <citation type="journal article" date="2019" name="Int. J. Syst. Evol. Microbiol.">
        <title>The Global Catalogue of Microorganisms (GCM) 10K type strain sequencing project: providing services to taxonomists for standard genome sequencing and annotation.</title>
        <authorList>
            <consortium name="The Broad Institute Genomics Platform"/>
            <consortium name="The Broad Institute Genome Sequencing Center for Infectious Disease"/>
            <person name="Wu L."/>
            <person name="Ma J."/>
        </authorList>
    </citation>
    <scope>NUCLEOTIDE SEQUENCE [LARGE SCALE GENOMIC DNA]</scope>
    <source>
        <strain evidence="5">JCM 18127</strain>
    </source>
</reference>
<gene>
    <name evidence="4" type="ORF">GCM10023226_01270</name>
</gene>
<dbReference type="SUPFAM" id="SSF52540">
    <property type="entry name" value="P-loop containing nucleoside triphosphate hydrolases"/>
    <property type="match status" value="1"/>
</dbReference>
<comment type="caution">
    <text evidence="4">The sequence shown here is derived from an EMBL/GenBank/DDBJ whole genome shotgun (WGS) entry which is preliminary data.</text>
</comment>
<keyword evidence="1" id="KW-0238">DNA-binding</keyword>
<dbReference type="InterPro" id="IPR011990">
    <property type="entry name" value="TPR-like_helical_dom_sf"/>
</dbReference>
<feature type="domain" description="HTH luxR-type" evidence="3">
    <location>
        <begin position="848"/>
        <end position="913"/>
    </location>
</feature>
<evidence type="ECO:0000259" key="3">
    <source>
        <dbReference type="PROSITE" id="PS50043"/>
    </source>
</evidence>
<dbReference type="InterPro" id="IPR036388">
    <property type="entry name" value="WH-like_DNA-bd_sf"/>
</dbReference>
<dbReference type="RefSeq" id="WP_345262106.1">
    <property type="nucleotide sequence ID" value="NZ_BAABIM010000001.1"/>
</dbReference>
<proteinExistence type="predicted"/>
<evidence type="ECO:0000256" key="2">
    <source>
        <dbReference type="SAM" id="Coils"/>
    </source>
</evidence>
<evidence type="ECO:0000256" key="1">
    <source>
        <dbReference type="ARBA" id="ARBA00023125"/>
    </source>
</evidence>
<dbReference type="Gene3D" id="1.10.10.10">
    <property type="entry name" value="Winged helix-like DNA-binding domain superfamily/Winged helix DNA-binding domain"/>
    <property type="match status" value="1"/>
</dbReference>
<keyword evidence="5" id="KW-1185">Reference proteome</keyword>
<organism evidence="4 5">
    <name type="scientific">Nocardioides nanhaiensis</name>
    <dbReference type="NCBI Taxonomy" id="1476871"/>
    <lineage>
        <taxon>Bacteria</taxon>
        <taxon>Bacillati</taxon>
        <taxon>Actinomycetota</taxon>
        <taxon>Actinomycetes</taxon>
        <taxon>Propionibacteriales</taxon>
        <taxon>Nocardioidaceae</taxon>
        <taxon>Nocardioides</taxon>
    </lineage>
</organism>
<sequence length="916" mass="97552">MTRLVGRGDLLAELGRLLSAGESVALHGPAGVGRTALLDAVEEAVQARGGAHLVRVSGSAEERTLPFAAVHDLLDQVPPEVTATLPEVLRERVRSRLQEGLRGVPGEAGEGQQAELAGLLRAVLEQWSSTAPVLLLIDDVLLLDPESSAVVGYARRRLAGRFVLVATIGADLGGGGGRPDEIDVSELRQLEVPPLAAADTVGLLVGLGLGPDVAQRVHVESGGLPGTALALAGALGERPGVLDAPAPLPASVARGLATRLRAQPDGVRETLATAALLHRPTLRQLERAGLLDAEAHLRRAALAGLVLHRGELVRFTPTALRQVAAESLSAAERAARHHALAEAARSRPERLRHLALADPRPDAGLAREVADAAGEATASGSRDLGAELFCLAAERAPSSLHDERTDWLTQAVESAAPGNHRELVGRALADFWESGPTPDQAVRVRLAIPELAGGATIMLDEVLTAALADAGDDDRLVARVLLQRARVALRESRPVASARDAERAVAVLERVGDPDELALGLTTLAGARRWVGEDHLRPVQRAVALAGPPAPGLVHISPAYMAARFAFYDDRLDEAWGSFSALLAQVDRGAAADEVHVLRCLVEVGVRRGRCREARGYAERAERLGEEFDLDPQTAWFISALAELAGGDLARGTTLATRGAETAEEQGDTRYLIRHLGLLGQARLRSGEAAAAREALLRIREVEEERGFSDPTVNRWHADLASAQVALGQLAEAEATIAQARGELAPRVSTEGVLATLDRAEAELAVARGDLDRADRLLTRAAAALAARQMPIELGRTLMVRALLERRRRRVAAGRAATRQALDAFTLARAEAWVSQLRQDEPARASAGDPRLARLNDTERRIAHEVSTGASNREIAERTYLSVKTVEATLTRIYRKLEVRSRTQLAALLRTPPPGE</sequence>
<dbReference type="SMART" id="SM00382">
    <property type="entry name" value="AAA"/>
    <property type="match status" value="1"/>
</dbReference>
<dbReference type="Pfam" id="PF13191">
    <property type="entry name" value="AAA_16"/>
    <property type="match status" value="1"/>
</dbReference>
<feature type="coiled-coil region" evidence="2">
    <location>
        <begin position="723"/>
        <end position="777"/>
    </location>
</feature>
<dbReference type="Proteomes" id="UP001500621">
    <property type="component" value="Unassembled WGS sequence"/>
</dbReference>
<dbReference type="InterPro" id="IPR041664">
    <property type="entry name" value="AAA_16"/>
</dbReference>
<dbReference type="InterPro" id="IPR039420">
    <property type="entry name" value="WalR-like"/>
</dbReference>
<dbReference type="Gene3D" id="3.40.50.300">
    <property type="entry name" value="P-loop containing nucleotide triphosphate hydrolases"/>
    <property type="match status" value="1"/>
</dbReference>
<dbReference type="EMBL" id="BAABIM010000001">
    <property type="protein sequence ID" value="GAA4668892.1"/>
    <property type="molecule type" value="Genomic_DNA"/>
</dbReference>
<dbReference type="InterPro" id="IPR003593">
    <property type="entry name" value="AAA+_ATPase"/>
</dbReference>
<name>A0ABP8VP32_9ACTN</name>
<protein>
    <submittedName>
        <fullName evidence="4">LuxR family transcriptional regulator</fullName>
    </submittedName>
</protein>
<dbReference type="SMART" id="SM00421">
    <property type="entry name" value="HTH_LUXR"/>
    <property type="match status" value="1"/>
</dbReference>
<accession>A0ABP8VP32</accession>